<dbReference type="InterPro" id="IPR007899">
    <property type="entry name" value="CHAD_dom"/>
</dbReference>
<sequence>MITTLIEHVTRQHIALQSGAARLRARTDSEALHDMRVAVRRLRSLLRPLRSLTPFAALEAAAAAFGQKSTPLRDSEVLLEELRRRGHTRLSSRRKALERGYDSLLAGPELALLLQTLDAWPATLRLAVWHDELGDLAPYIRKRLARQQRRLGLALRDPEHDRHRLRVLIKRVRYAAEAYPALAALPKPAARQLKAAQAALGDWHDHLQWLHRAETERDLQPYCETWRRAQIAAERRADRALQPLLDVFT</sequence>
<dbReference type="PANTHER" id="PTHR39339:SF1">
    <property type="entry name" value="CHAD DOMAIN-CONTAINING PROTEIN"/>
    <property type="match status" value="1"/>
</dbReference>
<dbReference type="RefSeq" id="WP_039607241.1">
    <property type="nucleotide sequence ID" value="NZ_FMUP01000011.1"/>
</dbReference>
<dbReference type="PROSITE" id="PS51708">
    <property type="entry name" value="CHAD"/>
    <property type="match status" value="1"/>
</dbReference>
<name>A0A0B3BLW7_9PSED</name>
<dbReference type="Gene3D" id="1.40.20.10">
    <property type="entry name" value="CHAD domain"/>
    <property type="match status" value="1"/>
</dbReference>
<dbReference type="EMBL" id="JTAK01000008">
    <property type="protein sequence ID" value="KHO63620.1"/>
    <property type="molecule type" value="Genomic_DNA"/>
</dbReference>
<dbReference type="STRING" id="706570.PT85_16215"/>
<evidence type="ECO:0000313" key="3">
    <source>
        <dbReference type="Proteomes" id="UP000030980"/>
    </source>
</evidence>
<dbReference type="Proteomes" id="UP000030980">
    <property type="component" value="Unassembled WGS sequence"/>
</dbReference>
<dbReference type="OrthoDB" id="8587394at2"/>
<evidence type="ECO:0000259" key="1">
    <source>
        <dbReference type="PROSITE" id="PS51708"/>
    </source>
</evidence>
<protein>
    <submittedName>
        <fullName evidence="2">Metal-chelation protein CHAD</fullName>
    </submittedName>
</protein>
<keyword evidence="3" id="KW-1185">Reference proteome</keyword>
<gene>
    <name evidence="2" type="ORF">PT85_16215</name>
</gene>
<dbReference type="AlphaFoldDB" id="A0A0B3BLW7"/>
<dbReference type="SMART" id="SM00880">
    <property type="entry name" value="CHAD"/>
    <property type="match status" value="1"/>
</dbReference>
<proteinExistence type="predicted"/>
<reference evidence="2 3" key="1">
    <citation type="submission" date="2014-11" db="EMBL/GenBank/DDBJ databases">
        <title>Genome sequence of Pseudomonas tuomuerensis JCM 14085.</title>
        <authorList>
            <person name="Shin S.-K."/>
            <person name="Yi H."/>
        </authorList>
    </citation>
    <scope>NUCLEOTIDE SEQUENCE [LARGE SCALE GENOMIC DNA]</scope>
    <source>
        <strain evidence="2 3">JCM 14085</strain>
    </source>
</reference>
<accession>A0A0B3BLW7</accession>
<comment type="caution">
    <text evidence="2">The sequence shown here is derived from an EMBL/GenBank/DDBJ whole genome shotgun (WGS) entry which is preliminary data.</text>
</comment>
<dbReference type="Pfam" id="PF05235">
    <property type="entry name" value="CHAD"/>
    <property type="match status" value="1"/>
</dbReference>
<dbReference type="InterPro" id="IPR038186">
    <property type="entry name" value="CHAD_dom_sf"/>
</dbReference>
<feature type="domain" description="CHAD" evidence="1">
    <location>
        <begin position="1"/>
        <end position="249"/>
    </location>
</feature>
<evidence type="ECO:0000313" key="2">
    <source>
        <dbReference type="EMBL" id="KHO63620.1"/>
    </source>
</evidence>
<organism evidence="2 3">
    <name type="scientific">Pseudomonas flexibilis</name>
    <dbReference type="NCBI Taxonomy" id="706570"/>
    <lineage>
        <taxon>Bacteria</taxon>
        <taxon>Pseudomonadati</taxon>
        <taxon>Pseudomonadota</taxon>
        <taxon>Gammaproteobacteria</taxon>
        <taxon>Pseudomonadales</taxon>
        <taxon>Pseudomonadaceae</taxon>
        <taxon>Pseudomonas</taxon>
    </lineage>
</organism>
<dbReference type="PANTHER" id="PTHR39339">
    <property type="entry name" value="SLR1444 PROTEIN"/>
    <property type="match status" value="1"/>
</dbReference>